<dbReference type="Proteomes" id="UP001642464">
    <property type="component" value="Unassembled WGS sequence"/>
</dbReference>
<evidence type="ECO:0000313" key="2">
    <source>
        <dbReference type="Proteomes" id="UP001642464"/>
    </source>
</evidence>
<sequence length="553" mass="61533">MNALSGLCTLTLVWLPVHLWQTQKDWGKLKQCMVSVMGHVLMAAHNDAKEARVEEEFLKIRRTNYKFFCRGLCHVDFVLSLFFGYKVFEAPGLDSMALFVMCIISYVHYSTVSKDSVHLTACQLKVASYLLHVLCMGGILAAAFPGNASNVAMNQGFAITFRFCLVFAFLDPWMTIPFQVLYTTLELLIYFCVLAPGVEVMQLCCAQLFLFLLVTVSSVLMDVALRGQIDALLDTADADSLISSFRSMLRGVCDGEVLLDSGMNVARESECLQHLILSEVSLVGRSFERLIVAEDRKRFSDFMKSSINAASKSANAGTPSCLRILLNGSADIKVGADIFHVPVPGLFGAKEPYHLLAFKEDPDCRPQIEAADEAIPQALRPNLLQQTTHEDCTSVASGGTTRSIRTHPLCPEMKEMTLLVDVETELQDVQEAHLRFQRGDQGDLASGIQSQMPCLRKLVKTCDWERVRCSVWRFAQAARGNPRIAPKVLKRLSVQLPGFPGRITSEQAILKPFPNGWKVWLHCTECRPEKSSACLDSIEERQVSPVRAASKHE</sequence>
<organism evidence="1 2">
    <name type="scientific">Durusdinium trenchii</name>
    <dbReference type="NCBI Taxonomy" id="1381693"/>
    <lineage>
        <taxon>Eukaryota</taxon>
        <taxon>Sar</taxon>
        <taxon>Alveolata</taxon>
        <taxon>Dinophyceae</taxon>
        <taxon>Suessiales</taxon>
        <taxon>Symbiodiniaceae</taxon>
        <taxon>Durusdinium</taxon>
    </lineage>
</organism>
<name>A0ABP0HVD0_9DINO</name>
<reference evidence="1 2" key="1">
    <citation type="submission" date="2024-02" db="EMBL/GenBank/DDBJ databases">
        <authorList>
            <person name="Chen Y."/>
            <person name="Shah S."/>
            <person name="Dougan E. K."/>
            <person name="Thang M."/>
            <person name="Chan C."/>
        </authorList>
    </citation>
    <scope>NUCLEOTIDE SEQUENCE [LARGE SCALE GENOMIC DNA]</scope>
</reference>
<evidence type="ECO:0000313" key="1">
    <source>
        <dbReference type="EMBL" id="CAK8994169.1"/>
    </source>
</evidence>
<protein>
    <submittedName>
        <fullName evidence="1">Uncharacterized protein</fullName>
    </submittedName>
</protein>
<accession>A0ABP0HVD0</accession>
<dbReference type="EMBL" id="CAXAMM010001980">
    <property type="protein sequence ID" value="CAK8994169.1"/>
    <property type="molecule type" value="Genomic_DNA"/>
</dbReference>
<gene>
    <name evidence="1" type="ORF">SCF082_LOCUS3824</name>
</gene>
<proteinExistence type="predicted"/>
<keyword evidence="2" id="KW-1185">Reference proteome</keyword>
<comment type="caution">
    <text evidence="1">The sequence shown here is derived from an EMBL/GenBank/DDBJ whole genome shotgun (WGS) entry which is preliminary data.</text>
</comment>